<dbReference type="PANTHER" id="PTHR43065">
    <property type="entry name" value="SENSOR HISTIDINE KINASE"/>
    <property type="match status" value="1"/>
</dbReference>
<evidence type="ECO:0000313" key="16">
    <source>
        <dbReference type="Proteomes" id="UP000006365"/>
    </source>
</evidence>
<keyword evidence="4" id="KW-0808">Transferase</keyword>
<dbReference type="EC" id="2.7.13.3" evidence="2"/>
<dbReference type="SMART" id="SM00387">
    <property type="entry name" value="HATPase_c"/>
    <property type="match status" value="1"/>
</dbReference>
<feature type="domain" description="Response regulatory" evidence="12">
    <location>
        <begin position="883"/>
        <end position="999"/>
    </location>
</feature>
<dbReference type="PROSITE" id="PS50113">
    <property type="entry name" value="PAC"/>
    <property type="match status" value="2"/>
</dbReference>
<dbReference type="AlphaFoldDB" id="A0A7U3YM22"/>
<dbReference type="CDD" id="cd00130">
    <property type="entry name" value="PAS"/>
    <property type="match status" value="2"/>
</dbReference>
<dbReference type="SMART" id="SM00086">
    <property type="entry name" value="PAC"/>
    <property type="match status" value="2"/>
</dbReference>
<dbReference type="InterPro" id="IPR005467">
    <property type="entry name" value="His_kinase_dom"/>
</dbReference>
<keyword evidence="16" id="KW-1185">Reference proteome</keyword>
<dbReference type="InterPro" id="IPR036097">
    <property type="entry name" value="HisK_dim/P_sf"/>
</dbReference>
<dbReference type="Gene3D" id="1.10.287.130">
    <property type="match status" value="1"/>
</dbReference>
<dbReference type="EMBL" id="CP002364">
    <property type="protein sequence ID" value="ADW17865.1"/>
    <property type="molecule type" value="Genomic_DNA"/>
</dbReference>
<dbReference type="KEGG" id="dpr:Despr_1713"/>
<dbReference type="CDD" id="cd00082">
    <property type="entry name" value="HisKA"/>
    <property type="match status" value="1"/>
</dbReference>
<evidence type="ECO:0000256" key="8">
    <source>
        <dbReference type="ARBA" id="ARBA00023012"/>
    </source>
</evidence>
<name>A0A7U3YM22_DESPD</name>
<keyword evidence="10" id="KW-1133">Transmembrane helix</keyword>
<evidence type="ECO:0000259" key="14">
    <source>
        <dbReference type="PROSITE" id="PS50113"/>
    </source>
</evidence>
<dbReference type="InterPro" id="IPR000014">
    <property type="entry name" value="PAS"/>
</dbReference>
<feature type="domain" description="PAC" evidence="14">
    <location>
        <begin position="442"/>
        <end position="494"/>
    </location>
</feature>
<dbReference type="Gene3D" id="3.30.450.20">
    <property type="entry name" value="PAS domain"/>
    <property type="match status" value="3"/>
</dbReference>
<dbReference type="CDD" id="cd18774">
    <property type="entry name" value="PDC2_HK_sensor"/>
    <property type="match status" value="1"/>
</dbReference>
<evidence type="ECO:0000256" key="7">
    <source>
        <dbReference type="ARBA" id="ARBA00022840"/>
    </source>
</evidence>
<feature type="transmembrane region" description="Helical" evidence="10">
    <location>
        <begin position="37"/>
        <end position="57"/>
    </location>
</feature>
<feature type="transmembrane region" description="Helical" evidence="10">
    <location>
        <begin position="317"/>
        <end position="339"/>
    </location>
</feature>
<dbReference type="PROSITE" id="PS50112">
    <property type="entry name" value="PAS"/>
    <property type="match status" value="2"/>
</dbReference>
<dbReference type="SMART" id="SM00448">
    <property type="entry name" value="REC"/>
    <property type="match status" value="1"/>
</dbReference>
<dbReference type="InterPro" id="IPR035965">
    <property type="entry name" value="PAS-like_dom_sf"/>
</dbReference>
<dbReference type="InterPro" id="IPR000700">
    <property type="entry name" value="PAS-assoc_C"/>
</dbReference>
<dbReference type="SMART" id="SM00091">
    <property type="entry name" value="PAS"/>
    <property type="match status" value="2"/>
</dbReference>
<keyword evidence="10" id="KW-0812">Transmembrane</keyword>
<dbReference type="PANTHER" id="PTHR43065:SF42">
    <property type="entry name" value="TWO-COMPONENT SENSOR PPRA"/>
    <property type="match status" value="1"/>
</dbReference>
<keyword evidence="3 9" id="KW-0597">Phosphoprotein</keyword>
<evidence type="ECO:0000313" key="15">
    <source>
        <dbReference type="EMBL" id="ADW17865.1"/>
    </source>
</evidence>
<dbReference type="SUPFAM" id="SSF55785">
    <property type="entry name" value="PYP-like sensor domain (PAS domain)"/>
    <property type="match status" value="2"/>
</dbReference>
<feature type="modified residue" description="4-aspartylphosphate" evidence="9">
    <location>
        <position position="934"/>
    </location>
</feature>
<evidence type="ECO:0000256" key="1">
    <source>
        <dbReference type="ARBA" id="ARBA00000085"/>
    </source>
</evidence>
<keyword evidence="6 15" id="KW-0418">Kinase</keyword>
<dbReference type="NCBIfam" id="TIGR00229">
    <property type="entry name" value="sensory_box"/>
    <property type="match status" value="2"/>
</dbReference>
<feature type="domain" description="PAS" evidence="13">
    <location>
        <begin position="495"/>
        <end position="565"/>
    </location>
</feature>
<dbReference type="PRINTS" id="PR00344">
    <property type="entry name" value="BCTRLSENSOR"/>
</dbReference>
<dbReference type="InterPro" id="IPR003661">
    <property type="entry name" value="HisK_dim/P_dom"/>
</dbReference>
<dbReference type="PROSITE" id="PS50109">
    <property type="entry name" value="HIS_KIN"/>
    <property type="match status" value="1"/>
</dbReference>
<dbReference type="InterPro" id="IPR036890">
    <property type="entry name" value="HATPase_C_sf"/>
</dbReference>
<evidence type="ECO:0000256" key="5">
    <source>
        <dbReference type="ARBA" id="ARBA00022741"/>
    </source>
</evidence>
<keyword evidence="10" id="KW-0472">Membrane</keyword>
<evidence type="ECO:0000256" key="4">
    <source>
        <dbReference type="ARBA" id="ARBA00022679"/>
    </source>
</evidence>
<dbReference type="Pfam" id="PF00072">
    <property type="entry name" value="Response_reg"/>
    <property type="match status" value="1"/>
</dbReference>
<dbReference type="GO" id="GO:0005524">
    <property type="term" value="F:ATP binding"/>
    <property type="evidence" value="ECO:0007669"/>
    <property type="project" value="UniProtKB-KW"/>
</dbReference>
<dbReference type="SUPFAM" id="SSF52172">
    <property type="entry name" value="CheY-like"/>
    <property type="match status" value="1"/>
</dbReference>
<dbReference type="Gene3D" id="3.40.50.2300">
    <property type="match status" value="1"/>
</dbReference>
<evidence type="ECO:0000259" key="11">
    <source>
        <dbReference type="PROSITE" id="PS50109"/>
    </source>
</evidence>
<dbReference type="InterPro" id="IPR013767">
    <property type="entry name" value="PAS_fold"/>
</dbReference>
<dbReference type="InterPro" id="IPR004358">
    <property type="entry name" value="Sig_transdc_His_kin-like_C"/>
</dbReference>
<dbReference type="Pfam" id="PF00989">
    <property type="entry name" value="PAS"/>
    <property type="match status" value="2"/>
</dbReference>
<evidence type="ECO:0000256" key="10">
    <source>
        <dbReference type="SAM" id="Phobius"/>
    </source>
</evidence>
<feature type="domain" description="Histidine kinase" evidence="11">
    <location>
        <begin position="641"/>
        <end position="863"/>
    </location>
</feature>
<dbReference type="Proteomes" id="UP000006365">
    <property type="component" value="Chromosome"/>
</dbReference>
<dbReference type="InterPro" id="IPR001610">
    <property type="entry name" value="PAC"/>
</dbReference>
<dbReference type="Gene3D" id="3.30.565.10">
    <property type="entry name" value="Histidine kinase-like ATPase, C-terminal domain"/>
    <property type="match status" value="1"/>
</dbReference>
<dbReference type="SUPFAM" id="SSF55874">
    <property type="entry name" value="ATPase domain of HSP90 chaperone/DNA topoisomerase II/histidine kinase"/>
    <property type="match status" value="1"/>
</dbReference>
<dbReference type="GO" id="GO:0006355">
    <property type="term" value="P:regulation of DNA-templated transcription"/>
    <property type="evidence" value="ECO:0007669"/>
    <property type="project" value="InterPro"/>
</dbReference>
<comment type="catalytic activity">
    <reaction evidence="1">
        <text>ATP + protein L-histidine = ADP + protein N-phospho-L-histidine.</text>
        <dbReference type="EC" id="2.7.13.3"/>
    </reaction>
</comment>
<keyword evidence="8" id="KW-0902">Two-component regulatory system</keyword>
<dbReference type="PROSITE" id="PS50110">
    <property type="entry name" value="RESPONSE_REGULATORY"/>
    <property type="match status" value="1"/>
</dbReference>
<feature type="domain" description="PAC" evidence="14">
    <location>
        <begin position="569"/>
        <end position="621"/>
    </location>
</feature>
<dbReference type="InterPro" id="IPR011006">
    <property type="entry name" value="CheY-like_superfamily"/>
</dbReference>
<gene>
    <name evidence="15" type="ordered locus">Despr_1713</name>
</gene>
<protein>
    <recommendedName>
        <fullName evidence="2">histidine kinase</fullName>
        <ecNumber evidence="2">2.7.13.3</ecNumber>
    </recommendedName>
</protein>
<evidence type="ECO:0000256" key="3">
    <source>
        <dbReference type="ARBA" id="ARBA00022553"/>
    </source>
</evidence>
<accession>A0A7U3YM22</accession>
<feature type="domain" description="PAS" evidence="13">
    <location>
        <begin position="364"/>
        <end position="437"/>
    </location>
</feature>
<dbReference type="Pfam" id="PF02518">
    <property type="entry name" value="HATPase_c"/>
    <property type="match status" value="1"/>
</dbReference>
<sequence length="1002" mass="111116">MGALPIPCFPCSPMPTPSPPIATRDGSHRGAFSNWKLLVLFLGTALALIAGGAGFYFQQEQVVVTEHYNQLQSVARMKASQIFAWRQERLADARMNSSGMIRTLVREWSVTGKPETLEEIRERLAFFQENEGYANMILADAHGRILLSLMPRVTELEKEEQALVYQVAASAVPMFGDFYHCRNCRMIHMNIAAPVLDKNNRVLAVLLLIVDPGQSLYPVIQSWPIKQSNAETLLVRAQGDHVLLLSKLLHEPQATLNYRVPLSNTASPAVQAALGQTGLFRGLDYRGVEVLADLSAIPETGWFMVTKMDALHARAELRFRGVCILLLVVMGAIMTGILVRLTTLSRQKSLTDALLNEEFEHRQTRGEIRATLYSIGEGVISTDAAGLITRMNPVAEQLTGWHEAEALGKPLTQVYRVIDEETGEPVASPVDRVLREQAIVRMSHHTLLIARDDSRRPIVDSGAPIRNEAGQITGVVMIIRDQSKRRAMEKARAESAKRYADLLESISDLIWQTDREHRLSYASPRCLDMLGYSPRECVGLSWLDLLSPNNDSEATRTLVETMAALQPCSQLCLTCRTRDGREVILESNATPVFDQKGRFAGYRGVSRDITERKRTEEAQKRLESQLLQSQKMEVVGRLAGGVAHDFNNMLTVIGSYVEMTLSDLTEQHPLYRRLFEVHKAVQHSADLTRQLLAFARKQVIAPKVLDLNETITAALKMLQRLIGEHIDLQWQPGASLWPVRMDSTQIGQVLANLAVNARDAISGAGHLHIQTANVVVPADDAPCLELSPGDYVLISVKDDGCGMDQETQSRIFEPFFTTKENGCGTGLGLATVYGIVKQNDGAITVASAPGQGTVFHVYLPRAEFSANAMPLTNGAIRQRGVETILLVEDEYAILELAAYILEQRGYTVLMTRSPAEAVDLARRHQGAIHLLLTDLIMPEMNGRDLARTVRDILPAVRVLYMSGYTADIIAHHGGMERLGHFLEKPFTASQLTRKVREVLDQG</sequence>
<evidence type="ECO:0000256" key="6">
    <source>
        <dbReference type="ARBA" id="ARBA00022777"/>
    </source>
</evidence>
<keyword evidence="5" id="KW-0547">Nucleotide-binding</keyword>
<dbReference type="GO" id="GO:0000155">
    <property type="term" value="F:phosphorelay sensor kinase activity"/>
    <property type="evidence" value="ECO:0007669"/>
    <property type="project" value="InterPro"/>
</dbReference>
<evidence type="ECO:0000259" key="13">
    <source>
        <dbReference type="PROSITE" id="PS50112"/>
    </source>
</evidence>
<reference evidence="15 16" key="1">
    <citation type="journal article" date="2011" name="Stand. Genomic Sci.">
        <title>Complete genome sequence of Desulfobulbus propionicus type strain (1pr3).</title>
        <authorList>
            <person name="Pagani I."/>
            <person name="Lapidus A."/>
            <person name="Nolan M."/>
            <person name="Lucas S."/>
            <person name="Hammon N."/>
            <person name="Deshpande S."/>
            <person name="Cheng J.F."/>
            <person name="Chertkov O."/>
            <person name="Davenport K."/>
            <person name="Tapia R."/>
            <person name="Han C."/>
            <person name="Goodwin L."/>
            <person name="Pitluck S."/>
            <person name="Liolios K."/>
            <person name="Mavromatis K."/>
            <person name="Ivanova N."/>
            <person name="Mikhailova N."/>
            <person name="Pati A."/>
            <person name="Chen A."/>
            <person name="Palaniappan K."/>
            <person name="Land M."/>
            <person name="Hauser L."/>
            <person name="Chang Y.J."/>
            <person name="Jeffries C.D."/>
            <person name="Detter J.C."/>
            <person name="Brambilla E."/>
            <person name="Kannan K.P."/>
            <person name="Djao O.D."/>
            <person name="Rohde M."/>
            <person name="Pukall R."/>
            <person name="Spring S."/>
            <person name="Goker M."/>
            <person name="Sikorski J."/>
            <person name="Woyke T."/>
            <person name="Bristow J."/>
            <person name="Eisen J.A."/>
            <person name="Markowitz V."/>
            <person name="Hugenholtz P."/>
            <person name="Kyrpides N.C."/>
            <person name="Klenk H.P."/>
        </authorList>
    </citation>
    <scope>NUCLEOTIDE SEQUENCE [LARGE SCALE GENOMIC DNA]</scope>
    <source>
        <strain evidence="16">ATCC 33891 / DSM 2032 / 1pr3</strain>
    </source>
</reference>
<dbReference type="SUPFAM" id="SSF47384">
    <property type="entry name" value="Homodimeric domain of signal transducing histidine kinase"/>
    <property type="match status" value="1"/>
</dbReference>
<dbReference type="InterPro" id="IPR003594">
    <property type="entry name" value="HATPase_dom"/>
</dbReference>
<evidence type="ECO:0000256" key="9">
    <source>
        <dbReference type="PROSITE-ProRule" id="PRU00169"/>
    </source>
</evidence>
<keyword evidence="7" id="KW-0067">ATP-binding</keyword>
<proteinExistence type="predicted"/>
<evidence type="ECO:0000259" key="12">
    <source>
        <dbReference type="PROSITE" id="PS50110"/>
    </source>
</evidence>
<dbReference type="InterPro" id="IPR001789">
    <property type="entry name" value="Sig_transdc_resp-reg_receiver"/>
</dbReference>
<evidence type="ECO:0000256" key="2">
    <source>
        <dbReference type="ARBA" id="ARBA00012438"/>
    </source>
</evidence>
<organism evidence="15 16">
    <name type="scientific">Desulfobulbus propionicus (strain ATCC 33891 / DSM 2032 / VKM B-1956 / 1pr3)</name>
    <dbReference type="NCBI Taxonomy" id="577650"/>
    <lineage>
        <taxon>Bacteria</taxon>
        <taxon>Pseudomonadati</taxon>
        <taxon>Thermodesulfobacteriota</taxon>
        <taxon>Desulfobulbia</taxon>
        <taxon>Desulfobulbales</taxon>
        <taxon>Desulfobulbaceae</taxon>
        <taxon>Desulfobulbus</taxon>
    </lineage>
</organism>